<dbReference type="FunFam" id="3.40.140.10:FF:000005">
    <property type="entry name" value="tRNA-specific adenosine deaminase"/>
    <property type="match status" value="1"/>
</dbReference>
<dbReference type="HAMAP" id="MF_00972">
    <property type="entry name" value="tRNA_aden_deaminase"/>
    <property type="match status" value="1"/>
</dbReference>
<dbReference type="SUPFAM" id="SSF53927">
    <property type="entry name" value="Cytidine deaminase-like"/>
    <property type="match status" value="1"/>
</dbReference>
<evidence type="ECO:0000313" key="14">
    <source>
        <dbReference type="EMBL" id="CAB4616522.1"/>
    </source>
</evidence>
<dbReference type="GO" id="GO:0002100">
    <property type="term" value="P:tRNA wobble adenosine to inosine editing"/>
    <property type="evidence" value="ECO:0007669"/>
    <property type="project" value="InterPro"/>
</dbReference>
<dbReference type="EMBL" id="CAEZYL010000078">
    <property type="protein sequence ID" value="CAB4728515.1"/>
    <property type="molecule type" value="Genomic_DNA"/>
</dbReference>
<evidence type="ECO:0000256" key="2">
    <source>
        <dbReference type="ARBA" id="ARBA00010669"/>
    </source>
</evidence>
<protein>
    <recommendedName>
        <fullName evidence="5">tRNA-specific adenosine deaminase 2</fullName>
        <ecNumber evidence="4">3.5.4.33</ecNumber>
    </recommendedName>
</protein>
<keyword evidence="9" id="KW-0862">Zinc</keyword>
<dbReference type="Pfam" id="PF00383">
    <property type="entry name" value="dCMP_cyt_deam_1"/>
    <property type="match status" value="1"/>
</dbReference>
<evidence type="ECO:0000313" key="13">
    <source>
        <dbReference type="EMBL" id="CAB4589902.1"/>
    </source>
</evidence>
<dbReference type="Gene3D" id="3.40.140.10">
    <property type="entry name" value="Cytidine Deaminase, domain 2"/>
    <property type="match status" value="1"/>
</dbReference>
<dbReference type="EMBL" id="CAEZUD010000026">
    <property type="protein sequence ID" value="CAB4589902.1"/>
    <property type="molecule type" value="Genomic_DNA"/>
</dbReference>
<comment type="cofactor">
    <cofactor evidence="1">
        <name>Zn(2+)</name>
        <dbReference type="ChEBI" id="CHEBI:29105"/>
    </cofactor>
</comment>
<evidence type="ECO:0000313" key="16">
    <source>
        <dbReference type="EMBL" id="CAB4899443.1"/>
    </source>
</evidence>
<evidence type="ECO:0000256" key="5">
    <source>
        <dbReference type="ARBA" id="ARBA00019216"/>
    </source>
</evidence>
<evidence type="ECO:0000313" key="12">
    <source>
        <dbReference type="EMBL" id="CAB4539905.1"/>
    </source>
</evidence>
<dbReference type="EMBL" id="CAEZUY010000066">
    <property type="protein sequence ID" value="CAB4616522.1"/>
    <property type="molecule type" value="Genomic_DNA"/>
</dbReference>
<dbReference type="GO" id="GO:0008270">
    <property type="term" value="F:zinc ion binding"/>
    <property type="evidence" value="ECO:0007669"/>
    <property type="project" value="InterPro"/>
</dbReference>
<evidence type="ECO:0000259" key="11">
    <source>
        <dbReference type="PROSITE" id="PS51747"/>
    </source>
</evidence>
<evidence type="ECO:0000313" key="15">
    <source>
        <dbReference type="EMBL" id="CAB4728515.1"/>
    </source>
</evidence>
<dbReference type="CDD" id="cd01285">
    <property type="entry name" value="nucleoside_deaminase"/>
    <property type="match status" value="1"/>
</dbReference>
<evidence type="ECO:0000256" key="10">
    <source>
        <dbReference type="ARBA" id="ARBA00048045"/>
    </source>
</evidence>
<evidence type="ECO:0000256" key="7">
    <source>
        <dbReference type="ARBA" id="ARBA00022723"/>
    </source>
</evidence>
<dbReference type="EMBL" id="CAFBNS010000146">
    <property type="protein sequence ID" value="CAB4964472.1"/>
    <property type="molecule type" value="Genomic_DNA"/>
</dbReference>
<dbReference type="AlphaFoldDB" id="A0A6J6FLD9"/>
<dbReference type="PANTHER" id="PTHR11079:SF202">
    <property type="entry name" value="TRNA-SPECIFIC ADENOSINE DEAMINASE"/>
    <property type="match status" value="1"/>
</dbReference>
<dbReference type="InterPro" id="IPR028883">
    <property type="entry name" value="tRNA_aden_deaminase"/>
</dbReference>
<evidence type="ECO:0000256" key="3">
    <source>
        <dbReference type="ARBA" id="ARBA00011738"/>
    </source>
</evidence>
<dbReference type="PROSITE" id="PS51747">
    <property type="entry name" value="CYT_DCMP_DEAMINASES_2"/>
    <property type="match status" value="1"/>
</dbReference>
<sequence>MQAALEVARQALDTNDVPVGAIILDESGNIVSSGYNRREVDSDPTAHAEIVALREAADIAGNWRLDGHTLVVTLEPCAMCAGAIAQARIKTVVFGAWDEKAGAVGSVWDVLRDPRAPYRVEVIAGVRAQECAELLNTFFTELR</sequence>
<evidence type="ECO:0000313" key="17">
    <source>
        <dbReference type="EMBL" id="CAB4964472.1"/>
    </source>
</evidence>
<evidence type="ECO:0000313" key="18">
    <source>
        <dbReference type="EMBL" id="CAB5009982.1"/>
    </source>
</evidence>
<evidence type="ECO:0000256" key="1">
    <source>
        <dbReference type="ARBA" id="ARBA00001947"/>
    </source>
</evidence>
<evidence type="ECO:0000256" key="8">
    <source>
        <dbReference type="ARBA" id="ARBA00022801"/>
    </source>
</evidence>
<keyword evidence="7" id="KW-0479">Metal-binding</keyword>
<dbReference type="GO" id="GO:0052717">
    <property type="term" value="F:tRNA-specific adenosine-34 deaminase activity"/>
    <property type="evidence" value="ECO:0007669"/>
    <property type="project" value="UniProtKB-EC"/>
</dbReference>
<dbReference type="EMBL" id="CAFBPI010000016">
    <property type="protein sequence ID" value="CAB5009982.1"/>
    <property type="molecule type" value="Genomic_DNA"/>
</dbReference>
<dbReference type="PANTHER" id="PTHR11079">
    <property type="entry name" value="CYTOSINE DEAMINASE FAMILY MEMBER"/>
    <property type="match status" value="1"/>
</dbReference>
<dbReference type="EC" id="3.5.4.33" evidence="4"/>
<comment type="catalytic activity">
    <reaction evidence="10">
        <text>adenosine(34) in tRNA + H2O + H(+) = inosine(34) in tRNA + NH4(+)</text>
        <dbReference type="Rhea" id="RHEA:43168"/>
        <dbReference type="Rhea" id="RHEA-COMP:10373"/>
        <dbReference type="Rhea" id="RHEA-COMP:10374"/>
        <dbReference type="ChEBI" id="CHEBI:15377"/>
        <dbReference type="ChEBI" id="CHEBI:15378"/>
        <dbReference type="ChEBI" id="CHEBI:28938"/>
        <dbReference type="ChEBI" id="CHEBI:74411"/>
        <dbReference type="ChEBI" id="CHEBI:82852"/>
        <dbReference type="EC" id="3.5.4.33"/>
    </reaction>
</comment>
<feature type="domain" description="CMP/dCMP-type deaminase" evidence="11">
    <location>
        <begin position="1"/>
        <end position="118"/>
    </location>
</feature>
<dbReference type="InterPro" id="IPR002125">
    <property type="entry name" value="CMP_dCMP_dom"/>
</dbReference>
<organism evidence="13">
    <name type="scientific">freshwater metagenome</name>
    <dbReference type="NCBI Taxonomy" id="449393"/>
    <lineage>
        <taxon>unclassified sequences</taxon>
        <taxon>metagenomes</taxon>
        <taxon>ecological metagenomes</taxon>
    </lineage>
</organism>
<dbReference type="EMBL" id="CAEZSC010000066">
    <property type="protein sequence ID" value="CAB4539905.1"/>
    <property type="molecule type" value="Genomic_DNA"/>
</dbReference>
<dbReference type="InterPro" id="IPR016192">
    <property type="entry name" value="APOBEC/CMP_deaminase_Zn-bd"/>
</dbReference>
<name>A0A6J6FLD9_9ZZZZ</name>
<proteinExistence type="inferred from homology"/>
<comment type="subunit">
    <text evidence="3">Homodimer.</text>
</comment>
<accession>A0A6J6FLD9</accession>
<reference evidence="13" key="1">
    <citation type="submission" date="2020-05" db="EMBL/GenBank/DDBJ databases">
        <authorList>
            <person name="Chiriac C."/>
            <person name="Salcher M."/>
            <person name="Ghai R."/>
            <person name="Kavagutti S V."/>
        </authorList>
    </citation>
    <scope>NUCLEOTIDE SEQUENCE</scope>
</reference>
<gene>
    <name evidence="12" type="ORF">UFOPK1380_00990</name>
    <name evidence="13" type="ORF">UFOPK1778_00634</name>
    <name evidence="14" type="ORF">UFOPK1863_00744</name>
    <name evidence="15" type="ORF">UFOPK2689_01035</name>
    <name evidence="16" type="ORF">UFOPK3555_00825</name>
    <name evidence="17" type="ORF">UFOPK3874_00791</name>
    <name evidence="18" type="ORF">UFOPK4095_00412</name>
</gene>
<evidence type="ECO:0000256" key="6">
    <source>
        <dbReference type="ARBA" id="ARBA00022694"/>
    </source>
</evidence>
<comment type="similarity">
    <text evidence="2">Belongs to the cytidine and deoxycytidylate deaminase family. ADAT2 subfamily.</text>
</comment>
<keyword evidence="6" id="KW-0819">tRNA processing</keyword>
<evidence type="ECO:0000256" key="4">
    <source>
        <dbReference type="ARBA" id="ARBA00012740"/>
    </source>
</evidence>
<keyword evidence="8" id="KW-0378">Hydrolase</keyword>
<dbReference type="NCBIfam" id="NF008113">
    <property type="entry name" value="PRK10860.1"/>
    <property type="match status" value="1"/>
</dbReference>
<dbReference type="EMBL" id="CAFBME010000086">
    <property type="protein sequence ID" value="CAB4899443.1"/>
    <property type="molecule type" value="Genomic_DNA"/>
</dbReference>
<dbReference type="InterPro" id="IPR016193">
    <property type="entry name" value="Cytidine_deaminase-like"/>
</dbReference>
<evidence type="ECO:0000256" key="9">
    <source>
        <dbReference type="ARBA" id="ARBA00022833"/>
    </source>
</evidence>
<dbReference type="PROSITE" id="PS00903">
    <property type="entry name" value="CYT_DCMP_DEAMINASES_1"/>
    <property type="match status" value="1"/>
</dbReference>